<keyword evidence="2" id="KW-0488">Methylation</keyword>
<evidence type="ECO:0000313" key="8">
    <source>
        <dbReference type="Proteomes" id="UP000176409"/>
    </source>
</evidence>
<sequence length="201" mass="22281">MSYKRFLHSPFSILHSSRGFTLMELMVVIIIMGILIALGLTSYKSTQIKSRDIRRKNDLSQITKALELYYNDYGQYPTDTNSKIYGCGTAGASVCEWGSPFQTLKADGTVKTVYMPKLPGDMSAGRVYYYNRFTILPGSYNANQLYTRLENTQDGDIPHNSINGKAQSYGATVCGTGILCNYSVTSTNTNAEADSHTLQDD</sequence>
<dbReference type="PRINTS" id="PR00813">
    <property type="entry name" value="BCTERIALGSPG"/>
</dbReference>
<gene>
    <name evidence="7" type="ORF">A2973_02785</name>
</gene>
<dbReference type="NCBIfam" id="TIGR02532">
    <property type="entry name" value="IV_pilin_GFxxxE"/>
    <property type="match status" value="1"/>
</dbReference>
<evidence type="ECO:0000256" key="3">
    <source>
        <dbReference type="ARBA" id="ARBA00022692"/>
    </source>
</evidence>
<reference evidence="7 8" key="1">
    <citation type="journal article" date="2016" name="Nat. Commun.">
        <title>Thousands of microbial genomes shed light on interconnected biogeochemical processes in an aquifer system.</title>
        <authorList>
            <person name="Anantharaman K."/>
            <person name="Brown C.T."/>
            <person name="Hug L.A."/>
            <person name="Sharon I."/>
            <person name="Castelle C.J."/>
            <person name="Probst A.J."/>
            <person name="Thomas B.C."/>
            <person name="Singh A."/>
            <person name="Wilkins M.J."/>
            <person name="Karaoz U."/>
            <person name="Brodie E.L."/>
            <person name="Williams K.H."/>
            <person name="Hubbard S.S."/>
            <person name="Banfield J.F."/>
        </authorList>
    </citation>
    <scope>NUCLEOTIDE SEQUENCE [LARGE SCALE GENOMIC DNA]</scope>
</reference>
<dbReference type="InterPro" id="IPR045584">
    <property type="entry name" value="Pilin-like"/>
</dbReference>
<dbReference type="EMBL" id="MFJZ01000051">
    <property type="protein sequence ID" value="OGG29297.1"/>
    <property type="molecule type" value="Genomic_DNA"/>
</dbReference>
<dbReference type="Proteomes" id="UP000176409">
    <property type="component" value="Unassembled WGS sequence"/>
</dbReference>
<name>A0A1F6AYA0_9BACT</name>
<dbReference type="InterPro" id="IPR012902">
    <property type="entry name" value="N_methyl_site"/>
</dbReference>
<protein>
    <recommendedName>
        <fullName evidence="9">Type II secretion system protein GspG C-terminal domain-containing protein</fullName>
    </recommendedName>
</protein>
<dbReference type="GO" id="GO:0015627">
    <property type="term" value="C:type II protein secretion system complex"/>
    <property type="evidence" value="ECO:0007669"/>
    <property type="project" value="InterPro"/>
</dbReference>
<dbReference type="InterPro" id="IPR000983">
    <property type="entry name" value="Bac_GSPG_pilin"/>
</dbReference>
<keyword evidence="5 6" id="KW-0472">Membrane</keyword>
<feature type="transmembrane region" description="Helical" evidence="6">
    <location>
        <begin position="20"/>
        <end position="41"/>
    </location>
</feature>
<evidence type="ECO:0000256" key="2">
    <source>
        <dbReference type="ARBA" id="ARBA00022481"/>
    </source>
</evidence>
<proteinExistence type="predicted"/>
<dbReference type="Pfam" id="PF07963">
    <property type="entry name" value="N_methyl"/>
    <property type="match status" value="1"/>
</dbReference>
<evidence type="ECO:0008006" key="9">
    <source>
        <dbReference type="Google" id="ProtNLM"/>
    </source>
</evidence>
<evidence type="ECO:0000256" key="6">
    <source>
        <dbReference type="SAM" id="Phobius"/>
    </source>
</evidence>
<dbReference type="PANTHER" id="PTHR30093">
    <property type="entry name" value="GENERAL SECRETION PATHWAY PROTEIN G"/>
    <property type="match status" value="1"/>
</dbReference>
<evidence type="ECO:0000256" key="4">
    <source>
        <dbReference type="ARBA" id="ARBA00022989"/>
    </source>
</evidence>
<organism evidence="7 8">
    <name type="scientific">Candidatus Gottesmanbacteria bacterium RIFCSPLOWO2_01_FULL_49_10</name>
    <dbReference type="NCBI Taxonomy" id="1798396"/>
    <lineage>
        <taxon>Bacteria</taxon>
        <taxon>Candidatus Gottesmaniibacteriota</taxon>
    </lineage>
</organism>
<keyword evidence="4 6" id="KW-1133">Transmembrane helix</keyword>
<dbReference type="GO" id="GO:0015628">
    <property type="term" value="P:protein secretion by the type II secretion system"/>
    <property type="evidence" value="ECO:0007669"/>
    <property type="project" value="InterPro"/>
</dbReference>
<comment type="caution">
    <text evidence="7">The sequence shown here is derived from an EMBL/GenBank/DDBJ whole genome shotgun (WGS) entry which is preliminary data.</text>
</comment>
<dbReference type="PANTHER" id="PTHR30093:SF44">
    <property type="entry name" value="TYPE II SECRETION SYSTEM CORE PROTEIN G"/>
    <property type="match status" value="1"/>
</dbReference>
<dbReference type="STRING" id="1798396.A2973_02785"/>
<keyword evidence="3 6" id="KW-0812">Transmembrane</keyword>
<evidence type="ECO:0000313" key="7">
    <source>
        <dbReference type="EMBL" id="OGG29297.1"/>
    </source>
</evidence>
<dbReference type="SUPFAM" id="SSF54523">
    <property type="entry name" value="Pili subunits"/>
    <property type="match status" value="1"/>
</dbReference>
<dbReference type="Gene3D" id="3.30.700.10">
    <property type="entry name" value="Glycoprotein, Type 4 Pilin"/>
    <property type="match status" value="1"/>
</dbReference>
<dbReference type="GO" id="GO:0016020">
    <property type="term" value="C:membrane"/>
    <property type="evidence" value="ECO:0007669"/>
    <property type="project" value="UniProtKB-SubCell"/>
</dbReference>
<accession>A0A1F6AYA0</accession>
<dbReference type="AlphaFoldDB" id="A0A1F6AYA0"/>
<comment type="subcellular location">
    <subcellularLocation>
        <location evidence="1">Membrane</location>
        <topology evidence="1">Single-pass membrane protein</topology>
    </subcellularLocation>
</comment>
<evidence type="ECO:0000256" key="1">
    <source>
        <dbReference type="ARBA" id="ARBA00004167"/>
    </source>
</evidence>
<evidence type="ECO:0000256" key="5">
    <source>
        <dbReference type="ARBA" id="ARBA00023136"/>
    </source>
</evidence>